<dbReference type="CDD" id="cd05466">
    <property type="entry name" value="PBP2_LTTR_substrate"/>
    <property type="match status" value="1"/>
</dbReference>
<dbReference type="Gene3D" id="3.40.190.290">
    <property type="match status" value="1"/>
</dbReference>
<dbReference type="PROSITE" id="PS50931">
    <property type="entry name" value="HTH_LYSR"/>
    <property type="match status" value="1"/>
</dbReference>
<dbReference type="STRING" id="36844.SAMN04488501_11262"/>
<dbReference type="PRINTS" id="PR00039">
    <property type="entry name" value="HTHLYSR"/>
</dbReference>
<dbReference type="Gene3D" id="1.10.10.10">
    <property type="entry name" value="Winged helix-like DNA-binding domain superfamily/Winged helix DNA-binding domain"/>
    <property type="match status" value="1"/>
</dbReference>
<dbReference type="InterPro" id="IPR050950">
    <property type="entry name" value="HTH-type_LysR_regulators"/>
</dbReference>
<dbReference type="GO" id="GO:0003700">
    <property type="term" value="F:DNA-binding transcription factor activity"/>
    <property type="evidence" value="ECO:0007669"/>
    <property type="project" value="InterPro"/>
</dbReference>
<protein>
    <submittedName>
        <fullName evidence="7">HTH-type transcriptional regulator CynR</fullName>
    </submittedName>
</protein>
<feature type="transmembrane region" description="Helical" evidence="5">
    <location>
        <begin position="92"/>
        <end position="112"/>
    </location>
</feature>
<keyword evidence="5" id="KW-1133">Transmembrane helix</keyword>
<dbReference type="PANTHER" id="PTHR30419:SF8">
    <property type="entry name" value="NITROGEN ASSIMILATION TRANSCRIPTIONAL ACTIVATOR-RELATED"/>
    <property type="match status" value="1"/>
</dbReference>
<proteinExistence type="inferred from homology"/>
<dbReference type="InterPro" id="IPR036390">
    <property type="entry name" value="WH_DNA-bd_sf"/>
</dbReference>
<evidence type="ECO:0000256" key="1">
    <source>
        <dbReference type="ARBA" id="ARBA00009437"/>
    </source>
</evidence>
<keyword evidence="5" id="KW-0812">Transmembrane</keyword>
<dbReference type="SUPFAM" id="SSF46785">
    <property type="entry name" value="Winged helix' DNA-binding domain"/>
    <property type="match status" value="1"/>
</dbReference>
<dbReference type="Proteomes" id="UP000037043">
    <property type="component" value="Unassembled WGS sequence"/>
</dbReference>
<dbReference type="PATRIC" id="fig|1121318.3.peg.1596"/>
<dbReference type="Pfam" id="PF00126">
    <property type="entry name" value="HTH_1"/>
    <property type="match status" value="1"/>
</dbReference>
<dbReference type="Pfam" id="PF03466">
    <property type="entry name" value="LysR_substrate"/>
    <property type="match status" value="1"/>
</dbReference>
<evidence type="ECO:0000256" key="2">
    <source>
        <dbReference type="ARBA" id="ARBA00023015"/>
    </source>
</evidence>
<evidence type="ECO:0000256" key="3">
    <source>
        <dbReference type="ARBA" id="ARBA00023125"/>
    </source>
</evidence>
<evidence type="ECO:0000256" key="5">
    <source>
        <dbReference type="SAM" id="Phobius"/>
    </source>
</evidence>
<evidence type="ECO:0000313" key="7">
    <source>
        <dbReference type="EMBL" id="KOA20022.1"/>
    </source>
</evidence>
<accession>A0A0L6ZAN8</accession>
<gene>
    <name evidence="7" type="primary">cynR_1</name>
    <name evidence="7" type="ORF">CLHOM_15870</name>
</gene>
<dbReference type="InterPro" id="IPR036388">
    <property type="entry name" value="WH-like_DNA-bd_sf"/>
</dbReference>
<keyword evidence="4" id="KW-0804">Transcription</keyword>
<evidence type="ECO:0000259" key="6">
    <source>
        <dbReference type="PROSITE" id="PS50931"/>
    </source>
</evidence>
<dbReference type="EMBL" id="LHUR01000021">
    <property type="protein sequence ID" value="KOA20022.1"/>
    <property type="molecule type" value="Genomic_DNA"/>
</dbReference>
<keyword evidence="8" id="KW-1185">Reference proteome</keyword>
<keyword evidence="5" id="KW-0472">Membrane</keyword>
<evidence type="ECO:0000256" key="4">
    <source>
        <dbReference type="ARBA" id="ARBA00023163"/>
    </source>
</evidence>
<reference evidence="8" key="1">
    <citation type="submission" date="2015-08" db="EMBL/GenBank/DDBJ databases">
        <title>Genome sequence of the strict anaerobe Clostridium homopropionicum LuHBu1 (DSM 5847T).</title>
        <authorList>
            <person name="Poehlein A."/>
            <person name="Beck M."/>
            <person name="Schiel-Bengelsdorf B."/>
            <person name="Bengelsdorf F.R."/>
            <person name="Daniel R."/>
            <person name="Duerre P."/>
        </authorList>
    </citation>
    <scope>NUCLEOTIDE SEQUENCE [LARGE SCALE GENOMIC DNA]</scope>
    <source>
        <strain evidence="8">DSM 5847</strain>
    </source>
</reference>
<dbReference type="SUPFAM" id="SSF53850">
    <property type="entry name" value="Periplasmic binding protein-like II"/>
    <property type="match status" value="1"/>
</dbReference>
<feature type="domain" description="HTH lysR-type" evidence="6">
    <location>
        <begin position="3"/>
        <end position="60"/>
    </location>
</feature>
<dbReference type="InterPro" id="IPR005119">
    <property type="entry name" value="LysR_subst-bd"/>
</dbReference>
<organism evidence="7 8">
    <name type="scientific">Clostridium homopropionicum DSM 5847</name>
    <dbReference type="NCBI Taxonomy" id="1121318"/>
    <lineage>
        <taxon>Bacteria</taxon>
        <taxon>Bacillati</taxon>
        <taxon>Bacillota</taxon>
        <taxon>Clostridia</taxon>
        <taxon>Eubacteriales</taxon>
        <taxon>Clostridiaceae</taxon>
        <taxon>Clostridium</taxon>
    </lineage>
</organism>
<evidence type="ECO:0000313" key="8">
    <source>
        <dbReference type="Proteomes" id="UP000037043"/>
    </source>
</evidence>
<sequence length="306" mass="34953">MSLDIREMKYIKELSESENMTQAAENLYISQPALSKALKKIESNLGFNIFKKAGTKNVLTEQGKYLVNNMEIVLEAYKNFEKSIDTIRMNKFYVNFGVIPYYCTPFTTMFLYDFKEKLPDINVNVIEATHDILIEKLSKGEIDVIMTEKPVASKYIETFSGFQDDVSVAVGKNSEFYDENSVTFNDLKEQTFNIVTSGNVLYQQIIDGCNEAGYKPRIGYQGSQIGLLLEMTIFGNGICIMNRPMIYDNINANSLLKDMRIIPIEPSPQCYCFISYRKNVSISKEVVIFLKNLTEGLTDDTKKRIL</sequence>
<dbReference type="PANTHER" id="PTHR30419">
    <property type="entry name" value="HTH-TYPE TRANSCRIPTIONAL REGULATOR YBHD"/>
    <property type="match status" value="1"/>
</dbReference>
<comment type="similarity">
    <text evidence="1">Belongs to the LysR transcriptional regulatory family.</text>
</comment>
<keyword evidence="2" id="KW-0805">Transcription regulation</keyword>
<comment type="caution">
    <text evidence="7">The sequence shown here is derived from an EMBL/GenBank/DDBJ whole genome shotgun (WGS) entry which is preliminary data.</text>
</comment>
<dbReference type="AlphaFoldDB" id="A0A0L6ZAN8"/>
<dbReference type="InterPro" id="IPR000847">
    <property type="entry name" value="LysR_HTH_N"/>
</dbReference>
<keyword evidence="3" id="KW-0238">DNA-binding</keyword>
<dbReference type="GO" id="GO:0005829">
    <property type="term" value="C:cytosol"/>
    <property type="evidence" value="ECO:0007669"/>
    <property type="project" value="TreeGrafter"/>
</dbReference>
<dbReference type="GO" id="GO:0003677">
    <property type="term" value="F:DNA binding"/>
    <property type="evidence" value="ECO:0007669"/>
    <property type="project" value="UniProtKB-KW"/>
</dbReference>
<name>A0A0L6ZAN8_9CLOT</name>